<dbReference type="PATRIC" id="fig|1359153.3.peg.966"/>
<evidence type="ECO:0000313" key="1">
    <source>
        <dbReference type="EMBL" id="KJV66697.1"/>
    </source>
</evidence>
<dbReference type="EMBL" id="LANW01000001">
    <property type="protein sequence ID" value="KJV66697.1"/>
    <property type="molecule type" value="Genomic_DNA"/>
</dbReference>
<gene>
    <name evidence="1" type="ORF">APHNP_0939</name>
</gene>
<organism evidence="1 2">
    <name type="scientific">Anaplasma phagocytophilum str. ApNP</name>
    <dbReference type="NCBI Taxonomy" id="1359153"/>
    <lineage>
        <taxon>Bacteria</taxon>
        <taxon>Pseudomonadati</taxon>
        <taxon>Pseudomonadota</taxon>
        <taxon>Alphaproteobacteria</taxon>
        <taxon>Rickettsiales</taxon>
        <taxon>Anaplasmataceae</taxon>
        <taxon>Anaplasma</taxon>
        <taxon>phagocytophilum group</taxon>
    </lineage>
</organism>
<comment type="caution">
    <text evidence="1">The sequence shown here is derived from an EMBL/GenBank/DDBJ whole genome shotgun (WGS) entry which is preliminary data.</text>
</comment>
<reference evidence="1 2" key="1">
    <citation type="submission" date="2015-01" db="EMBL/GenBank/DDBJ databases">
        <title>Genome Sequencing of Rickettsiales.</title>
        <authorList>
            <person name="Daugherty S.C."/>
            <person name="Su Q."/>
            <person name="Abolude K."/>
            <person name="Beier-Sexton M."/>
            <person name="Carlyon J.A."/>
            <person name="Carter R."/>
            <person name="Day N.P."/>
            <person name="Dumler S.J."/>
            <person name="Dyachenko V."/>
            <person name="Godinez A."/>
            <person name="Kurtti T.J."/>
            <person name="Lichay M."/>
            <person name="Mullins K.E."/>
            <person name="Ott S."/>
            <person name="Pappas-Brown V."/>
            <person name="Paris D.H."/>
            <person name="Patel P."/>
            <person name="Richards A.L."/>
            <person name="Sadzewicz L."/>
            <person name="Sears K."/>
            <person name="Seidman D."/>
            <person name="Sengamalay N."/>
            <person name="Stenos J."/>
            <person name="Tallon L.J."/>
            <person name="Vincent G."/>
            <person name="Fraser C.M."/>
            <person name="Munderloh U."/>
            <person name="Dunning-Hotopp J.C."/>
        </authorList>
    </citation>
    <scope>NUCLEOTIDE SEQUENCE [LARGE SCALE GENOMIC DNA]</scope>
    <source>
        <strain evidence="1 2">ApNP</strain>
    </source>
</reference>
<sequence length="46" mass="5442">MEAVFYSVLINLDCLYLTRHLLNNENICKLGKTINHILKEELSYMK</sequence>
<name>A0A0F3NG75_ANAPH</name>
<evidence type="ECO:0000313" key="2">
    <source>
        <dbReference type="Proteomes" id="UP000033385"/>
    </source>
</evidence>
<accession>A0A0F3NG75</accession>
<proteinExistence type="predicted"/>
<dbReference type="AlphaFoldDB" id="A0A0F3NG75"/>
<dbReference type="Proteomes" id="UP000033385">
    <property type="component" value="Unassembled WGS sequence"/>
</dbReference>
<protein>
    <submittedName>
        <fullName evidence="1">Uncharacterized protein</fullName>
    </submittedName>
</protein>